<reference evidence="1" key="2">
    <citation type="journal article" date="2015" name="Data Brief">
        <title>Shoot transcriptome of the giant reed, Arundo donax.</title>
        <authorList>
            <person name="Barrero R.A."/>
            <person name="Guerrero F.D."/>
            <person name="Moolhuijzen P."/>
            <person name="Goolsby J.A."/>
            <person name="Tidwell J."/>
            <person name="Bellgard S.E."/>
            <person name="Bellgard M.I."/>
        </authorList>
    </citation>
    <scope>NUCLEOTIDE SEQUENCE</scope>
    <source>
        <tissue evidence="1">Shoot tissue taken approximately 20 cm above the soil surface</tissue>
    </source>
</reference>
<evidence type="ECO:0000313" key="1">
    <source>
        <dbReference type="EMBL" id="JAD55759.1"/>
    </source>
</evidence>
<sequence length="45" mass="5058">MGLWVYHTYFSSRFHTLTTTTRVIGLGIGYSCPITVGIPLRRGLD</sequence>
<protein>
    <submittedName>
        <fullName evidence="1">Uncharacterized protein</fullName>
    </submittedName>
</protein>
<proteinExistence type="predicted"/>
<organism evidence="1">
    <name type="scientific">Arundo donax</name>
    <name type="common">Giant reed</name>
    <name type="synonym">Donax arundinaceus</name>
    <dbReference type="NCBI Taxonomy" id="35708"/>
    <lineage>
        <taxon>Eukaryota</taxon>
        <taxon>Viridiplantae</taxon>
        <taxon>Streptophyta</taxon>
        <taxon>Embryophyta</taxon>
        <taxon>Tracheophyta</taxon>
        <taxon>Spermatophyta</taxon>
        <taxon>Magnoliopsida</taxon>
        <taxon>Liliopsida</taxon>
        <taxon>Poales</taxon>
        <taxon>Poaceae</taxon>
        <taxon>PACMAD clade</taxon>
        <taxon>Arundinoideae</taxon>
        <taxon>Arundineae</taxon>
        <taxon>Arundo</taxon>
    </lineage>
</organism>
<name>A0A0A9AVI3_ARUDO</name>
<reference evidence="1" key="1">
    <citation type="submission" date="2014-09" db="EMBL/GenBank/DDBJ databases">
        <authorList>
            <person name="Magalhaes I.L.F."/>
            <person name="Oliveira U."/>
            <person name="Santos F.R."/>
            <person name="Vidigal T.H.D.A."/>
            <person name="Brescovit A.D."/>
            <person name="Santos A.J."/>
        </authorList>
    </citation>
    <scope>NUCLEOTIDE SEQUENCE</scope>
    <source>
        <tissue evidence="1">Shoot tissue taken approximately 20 cm above the soil surface</tissue>
    </source>
</reference>
<accession>A0A0A9AVI3</accession>
<dbReference type="AlphaFoldDB" id="A0A0A9AVI3"/>
<dbReference type="EMBL" id="GBRH01242136">
    <property type="protein sequence ID" value="JAD55759.1"/>
    <property type="molecule type" value="Transcribed_RNA"/>
</dbReference>